<dbReference type="GO" id="GO:0016853">
    <property type="term" value="F:isomerase activity"/>
    <property type="evidence" value="ECO:0007669"/>
    <property type="project" value="UniProtKB-ARBA"/>
</dbReference>
<reference evidence="4 5" key="1">
    <citation type="submission" date="2014-09" db="EMBL/GenBank/DDBJ databases">
        <title>Isolation and characterization of Aurantimonas altamirensis ON-56566 from clinical sample following a dog bite.</title>
        <authorList>
            <person name="Eshaghi A."/>
            <person name="Li A."/>
            <person name="Shahinas D."/>
            <person name="Bahn P."/>
            <person name="Kus J.V."/>
            <person name="Patel S.N."/>
        </authorList>
    </citation>
    <scope>NUCLEOTIDE SEQUENCE [LARGE SCALE GENOMIC DNA]</scope>
    <source>
        <strain evidence="4 5">ON-56566</strain>
    </source>
</reference>
<evidence type="ECO:0000256" key="2">
    <source>
        <dbReference type="ARBA" id="ARBA00022723"/>
    </source>
</evidence>
<gene>
    <name evidence="4" type="ORF">LA66_02570</name>
</gene>
<dbReference type="EMBL" id="JRFJ01000001">
    <property type="protein sequence ID" value="KHJ55555.1"/>
    <property type="molecule type" value="Genomic_DNA"/>
</dbReference>
<dbReference type="SUPFAM" id="SSF56529">
    <property type="entry name" value="FAH"/>
    <property type="match status" value="1"/>
</dbReference>
<dbReference type="Gene3D" id="3.90.850.10">
    <property type="entry name" value="Fumarylacetoacetase-like, C-terminal domain"/>
    <property type="match status" value="1"/>
</dbReference>
<comment type="similarity">
    <text evidence="1">Belongs to the FAH family.</text>
</comment>
<proteinExistence type="inferred from homology"/>
<comment type="caution">
    <text evidence="4">The sequence shown here is derived from an EMBL/GenBank/DDBJ whole genome shotgun (WGS) entry which is preliminary data.</text>
</comment>
<dbReference type="STRING" id="370622.LA66_02570"/>
<organism evidence="4 5">
    <name type="scientific">Aureimonas altamirensis</name>
    <dbReference type="NCBI Taxonomy" id="370622"/>
    <lineage>
        <taxon>Bacteria</taxon>
        <taxon>Pseudomonadati</taxon>
        <taxon>Pseudomonadota</taxon>
        <taxon>Alphaproteobacteria</taxon>
        <taxon>Hyphomicrobiales</taxon>
        <taxon>Aurantimonadaceae</taxon>
        <taxon>Aureimonas</taxon>
    </lineage>
</organism>
<evidence type="ECO:0000259" key="3">
    <source>
        <dbReference type="Pfam" id="PF01557"/>
    </source>
</evidence>
<dbReference type="Proteomes" id="UP000030826">
    <property type="component" value="Unassembled WGS sequence"/>
</dbReference>
<accession>A0A0B1Q9P5</accession>
<name>A0A0B1Q9P5_9HYPH</name>
<dbReference type="FunFam" id="3.90.850.10:FF:000002">
    <property type="entry name" value="2-hydroxyhepta-2,4-diene-1,7-dioate isomerase"/>
    <property type="match status" value="1"/>
</dbReference>
<evidence type="ECO:0000313" key="5">
    <source>
        <dbReference type="Proteomes" id="UP000030826"/>
    </source>
</evidence>
<dbReference type="InterPro" id="IPR051121">
    <property type="entry name" value="FAH"/>
</dbReference>
<evidence type="ECO:0000313" key="4">
    <source>
        <dbReference type="EMBL" id="KHJ55555.1"/>
    </source>
</evidence>
<keyword evidence="2" id="KW-0479">Metal-binding</keyword>
<dbReference type="GO" id="GO:0019752">
    <property type="term" value="P:carboxylic acid metabolic process"/>
    <property type="evidence" value="ECO:0007669"/>
    <property type="project" value="UniProtKB-ARBA"/>
</dbReference>
<dbReference type="RefSeq" id="WP_039188495.1">
    <property type="nucleotide sequence ID" value="NZ_JRFJ01000001.1"/>
</dbReference>
<dbReference type="PANTHER" id="PTHR42796">
    <property type="entry name" value="FUMARYLACETOACETATE HYDROLASE DOMAIN-CONTAINING PROTEIN 2A-RELATED"/>
    <property type="match status" value="1"/>
</dbReference>
<dbReference type="GO" id="GO:0046872">
    <property type="term" value="F:metal ion binding"/>
    <property type="evidence" value="ECO:0007669"/>
    <property type="project" value="UniProtKB-KW"/>
</dbReference>
<dbReference type="Pfam" id="PF01557">
    <property type="entry name" value="FAA_hydrolase"/>
    <property type="match status" value="1"/>
</dbReference>
<dbReference type="PANTHER" id="PTHR42796:SF4">
    <property type="entry name" value="FUMARYLACETOACETATE HYDROLASE DOMAIN-CONTAINING PROTEIN 2A"/>
    <property type="match status" value="1"/>
</dbReference>
<protein>
    <recommendedName>
        <fullName evidence="3">Fumarylacetoacetase-like C-terminal domain-containing protein</fullName>
    </recommendedName>
</protein>
<feature type="domain" description="Fumarylacetoacetase-like C-terminal" evidence="3">
    <location>
        <begin position="79"/>
        <end position="286"/>
    </location>
</feature>
<dbReference type="AlphaFoldDB" id="A0A0B1Q9P5"/>
<dbReference type="InterPro" id="IPR011234">
    <property type="entry name" value="Fumarylacetoacetase-like_C"/>
</dbReference>
<sequence length="289" mass="30266">MKLVTYQSARGPVVGVVADGQVHSVADLVPGSPDTMIGVIGGGAALLSDIRAALAAATTPGLPLSQTELLEPVPGHGKFLCMGLNYLEHIREGGRDRPVPEFPTLFLRTRTSLLPPGGAIVAPQASERLDYEAELVVVIGKRVRNVDEATALDAVFGYTAFNDGSLRDFQKHTTQWTAGKNFDATGPYGPAIVTADELPSGGAGLWIRSRLNGAIMQDGNTDDMIFSVARIIAYASQAMTLEPGDLIATGTPSGVGQARTPPVFMKPGDVVEIEIEGIPALRNPVVAAA</sequence>
<evidence type="ECO:0000256" key="1">
    <source>
        <dbReference type="ARBA" id="ARBA00010211"/>
    </source>
</evidence>
<dbReference type="InterPro" id="IPR036663">
    <property type="entry name" value="Fumarylacetoacetase_C_sf"/>
</dbReference>